<dbReference type="RefSeq" id="XP_012545335.2">
    <property type="nucleotide sequence ID" value="XM_012689881.4"/>
</dbReference>
<dbReference type="PANTHER" id="PTHR46957">
    <property type="entry name" value="CYTOKINE RECEPTOR"/>
    <property type="match status" value="1"/>
</dbReference>
<dbReference type="EnsemblMetazoa" id="XM_021347607.2">
    <property type="protein sequence ID" value="XP_021203282.2"/>
    <property type="gene ID" value="LOC101738080"/>
</dbReference>
<name>A0A8R2G925_BOMMO</name>
<evidence type="ECO:0000256" key="7">
    <source>
        <dbReference type="ARBA" id="ARBA00022777"/>
    </source>
</evidence>
<evidence type="ECO:0000256" key="2">
    <source>
        <dbReference type="ARBA" id="ARBA00011902"/>
    </source>
</evidence>
<dbReference type="Proteomes" id="UP000005204">
    <property type="component" value="Unassembled WGS sequence"/>
</dbReference>
<dbReference type="CDD" id="cd00064">
    <property type="entry name" value="FU"/>
    <property type="match status" value="1"/>
</dbReference>
<feature type="chain" id="PRO_5035706785" description="receptor protein-tyrosine kinase" evidence="16">
    <location>
        <begin position="22"/>
        <end position="885"/>
    </location>
</feature>
<dbReference type="GO" id="GO:0016020">
    <property type="term" value="C:membrane"/>
    <property type="evidence" value="ECO:0007669"/>
    <property type="project" value="UniProtKB-SubCell"/>
</dbReference>
<dbReference type="AlphaFoldDB" id="A0A8R2G925"/>
<evidence type="ECO:0000313" key="18">
    <source>
        <dbReference type="EnsemblMetazoa" id="XP_012545336.2"/>
    </source>
</evidence>
<protein>
    <recommendedName>
        <fullName evidence="2">receptor protein-tyrosine kinase</fullName>
        <ecNumber evidence="2">2.7.10.1</ecNumber>
    </recommendedName>
</protein>
<dbReference type="EnsemblMetazoa" id="XM_004925548.4">
    <property type="protein sequence ID" value="XP_004925605.2"/>
    <property type="gene ID" value="LOC101738080"/>
</dbReference>
<dbReference type="InterPro" id="IPR050713">
    <property type="entry name" value="RTP_Phos/Ushers"/>
</dbReference>
<evidence type="ECO:0000256" key="11">
    <source>
        <dbReference type="ARBA" id="ARBA00023137"/>
    </source>
</evidence>
<dbReference type="EnsemblMetazoa" id="XM_021347604.2">
    <property type="protein sequence ID" value="XP_021203279.2"/>
    <property type="gene ID" value="LOC101738080"/>
</dbReference>
<reference evidence="19" key="1">
    <citation type="journal article" date="2008" name="Insect Biochem. Mol. Biol.">
        <title>The genome of a lepidopteran model insect, the silkworm Bombyx mori.</title>
        <authorList>
            <consortium name="International Silkworm Genome Consortium"/>
        </authorList>
    </citation>
    <scope>NUCLEOTIDE SEQUENCE [LARGE SCALE GENOMIC DNA]</scope>
    <source>
        <strain evidence="19">p50T</strain>
    </source>
</reference>
<comment type="catalytic activity">
    <reaction evidence="14">
        <text>L-tyrosyl-[protein] + ATP = O-phospho-L-tyrosyl-[protein] + ADP + H(+)</text>
        <dbReference type="Rhea" id="RHEA:10596"/>
        <dbReference type="Rhea" id="RHEA-COMP:10136"/>
        <dbReference type="Rhea" id="RHEA-COMP:20101"/>
        <dbReference type="ChEBI" id="CHEBI:15378"/>
        <dbReference type="ChEBI" id="CHEBI:30616"/>
        <dbReference type="ChEBI" id="CHEBI:46858"/>
        <dbReference type="ChEBI" id="CHEBI:61978"/>
        <dbReference type="ChEBI" id="CHEBI:456216"/>
        <dbReference type="EC" id="2.7.10.1"/>
    </reaction>
</comment>
<dbReference type="CDD" id="cd00063">
    <property type="entry name" value="FN3"/>
    <property type="match status" value="1"/>
</dbReference>
<dbReference type="InterPro" id="IPR013783">
    <property type="entry name" value="Ig-like_fold"/>
</dbReference>
<keyword evidence="4" id="KW-0808">Transferase</keyword>
<dbReference type="RefSeq" id="XP_004925605.2">
    <property type="nucleotide sequence ID" value="XM_004925548.5"/>
</dbReference>
<dbReference type="RefSeq" id="XP_012545333.2">
    <property type="nucleotide sequence ID" value="XM_012689879.4"/>
</dbReference>
<dbReference type="Pfam" id="PF01030">
    <property type="entry name" value="Recep_L_domain"/>
    <property type="match status" value="2"/>
</dbReference>
<dbReference type="GO" id="GO:0005524">
    <property type="term" value="F:ATP binding"/>
    <property type="evidence" value="ECO:0007669"/>
    <property type="project" value="UniProtKB-KW"/>
</dbReference>
<dbReference type="PROSITE" id="PS50853">
    <property type="entry name" value="FN3"/>
    <property type="match status" value="1"/>
</dbReference>
<dbReference type="InterPro" id="IPR006212">
    <property type="entry name" value="Furin_repeat"/>
</dbReference>
<dbReference type="RefSeq" id="XP_062529522.1">
    <property type="nucleotide sequence ID" value="XM_062673538.1"/>
</dbReference>
<evidence type="ECO:0000256" key="3">
    <source>
        <dbReference type="ARBA" id="ARBA00022553"/>
    </source>
</evidence>
<dbReference type="Pfam" id="PF00757">
    <property type="entry name" value="Furin-like"/>
    <property type="match status" value="1"/>
</dbReference>
<dbReference type="EnsemblMetazoa" id="XM_012689882.3">
    <property type="protein sequence ID" value="XP_012545336.2"/>
    <property type="gene ID" value="LOC101738080"/>
</dbReference>
<dbReference type="SMART" id="SM00261">
    <property type="entry name" value="FU"/>
    <property type="match status" value="1"/>
</dbReference>
<feature type="domain" description="Fibronectin type-III" evidence="17">
    <location>
        <begin position="744"/>
        <end position="841"/>
    </location>
</feature>
<keyword evidence="11" id="KW-0829">Tyrosine-protein kinase</keyword>
<reference evidence="18" key="2">
    <citation type="submission" date="2022-06" db="UniProtKB">
        <authorList>
            <consortium name="EnsemblMetazoa"/>
        </authorList>
    </citation>
    <scope>IDENTIFICATION</scope>
    <source>
        <strain evidence="18">p50T (Dazao)</strain>
    </source>
</reference>
<sequence>MAENLVLLLLLILSIPVRIQSAKPQSIHGVCRSVTCNSLHDVREKLSDCVVIMGSLQLSIMERTKKQDFKNISFPNLREVTHFLLVYRVQGLQSLGILFPNLARIRGEVLLNNYALIIYDMPKLKEIGLYSLLKIDRGGVIIWGLPQACYVDTVYWKIIAPRARHVISPPDKHSLRPCNVCRCSLNSSLNHCWNNMKCQRYLEGPEGEVCDKQCLGCRKTNATVCSVCRHFTYRGNCLPECPNSTILLGTSKYCITAEDCHDMDGWTWNKTCIFQCPVDYLQVRKPDGKTCEYCRNCHQTCESLTVQTTESIQLVERCVYINGSLTIHLGSLIEAMTELRTFLSRIEVISEYLVIYSSSTVTSLDFLSSLRHIKGNKLVGEKFSLVIHDMINLHSLFNENVSKNLQIDHGTYQMFNNPLLCMSHIDKIKDLFPEEPAEEDVIQGTNGYGGNCEEASVDIQIQVVNETCAVVMFSPLPDPDVHYSVLYVRMPPEINKAILPETCSQLEWFAEAVPTKFGQNVIVQLTSLRPASTYAVCIETYDPVYHRLARSRILNFTTLVGIPEPPFIIESVASSYDVIVLSWVDHKDYRRLISSYELDVVLIDTQEILLRNNCKSMGDEFFDIDYTRHAVVMRPPPEYGKSCESMCGFLSTVTAGALVEDHFDVCDNTLLGCKIQKDPRPGNTSFNNYVKTLSLNITGPKNAFQIGNLAPYRDYSFRLRACFNSSCSRSTKSIVRTLRAFNHVDVPRETVATIKDSRIVVSWKPPEITNGPILAYTVELLPKIEQTSYLIPQSWCVMGNITSFEIVNLVASTNKVRVCSKTLASLNTCNEWILVTFSKPVLRSWAWWSLLFGFMLYGLSLLVGSLWRQREDRSDTVSLVEWTNN</sequence>
<keyword evidence="16" id="KW-0732">Signal</keyword>
<evidence type="ECO:0000256" key="10">
    <source>
        <dbReference type="ARBA" id="ARBA00023136"/>
    </source>
</evidence>
<evidence type="ECO:0000256" key="15">
    <source>
        <dbReference type="SAM" id="Phobius"/>
    </source>
</evidence>
<keyword evidence="8" id="KW-0067">ATP-binding</keyword>
<keyword evidence="5 15" id="KW-0812">Transmembrane</keyword>
<dbReference type="SUPFAM" id="SSF49265">
    <property type="entry name" value="Fibronectin type III"/>
    <property type="match status" value="2"/>
</dbReference>
<dbReference type="InterPro" id="IPR006211">
    <property type="entry name" value="Furin-like_Cys-rich_dom"/>
</dbReference>
<dbReference type="EnsemblMetazoa" id="XM_012689881.3">
    <property type="protein sequence ID" value="XP_012545335.2"/>
    <property type="gene ID" value="LOC101738080"/>
</dbReference>
<dbReference type="SMART" id="SM00060">
    <property type="entry name" value="FN3"/>
    <property type="match status" value="3"/>
</dbReference>
<dbReference type="InterPro" id="IPR036116">
    <property type="entry name" value="FN3_sf"/>
</dbReference>
<dbReference type="RefSeq" id="XP_021203281.2">
    <property type="nucleotide sequence ID" value="XM_021347606.3"/>
</dbReference>
<accession>A0A8R2G925</accession>
<comment type="subcellular location">
    <subcellularLocation>
        <location evidence="1">Membrane</location>
        <topology evidence="1">Single-pass type I membrane protein</topology>
    </subcellularLocation>
</comment>
<evidence type="ECO:0000313" key="19">
    <source>
        <dbReference type="Proteomes" id="UP000005204"/>
    </source>
</evidence>
<dbReference type="EC" id="2.7.10.1" evidence="2"/>
<dbReference type="KEGG" id="bmor:101738080"/>
<keyword evidence="3" id="KW-0597">Phosphoprotein</keyword>
<proteinExistence type="predicted"/>
<dbReference type="RefSeq" id="XP_062529525.1">
    <property type="nucleotide sequence ID" value="XM_062673541.1"/>
</dbReference>
<dbReference type="EnsemblMetazoa" id="XM_012689879.3">
    <property type="protein sequence ID" value="XP_012545333.2"/>
    <property type="gene ID" value="LOC101738080"/>
</dbReference>
<keyword evidence="19" id="KW-1185">Reference proteome</keyword>
<feature type="signal peptide" evidence="16">
    <location>
        <begin position="1"/>
        <end position="21"/>
    </location>
</feature>
<keyword evidence="13" id="KW-0325">Glycoprotein</keyword>
<dbReference type="RefSeq" id="XP_021203279.2">
    <property type="nucleotide sequence ID" value="XM_021347604.3"/>
</dbReference>
<dbReference type="InterPro" id="IPR003961">
    <property type="entry name" value="FN3_dom"/>
</dbReference>
<dbReference type="Gene3D" id="2.60.40.10">
    <property type="entry name" value="Immunoglobulins"/>
    <property type="match status" value="2"/>
</dbReference>
<dbReference type="InterPro" id="IPR009030">
    <property type="entry name" value="Growth_fac_rcpt_cys_sf"/>
</dbReference>
<keyword evidence="9 15" id="KW-1133">Transmembrane helix</keyword>
<evidence type="ECO:0000256" key="8">
    <source>
        <dbReference type="ARBA" id="ARBA00022840"/>
    </source>
</evidence>
<evidence type="ECO:0000259" key="17">
    <source>
        <dbReference type="PROSITE" id="PS50853"/>
    </source>
</evidence>
<evidence type="ECO:0000256" key="1">
    <source>
        <dbReference type="ARBA" id="ARBA00004479"/>
    </source>
</evidence>
<evidence type="ECO:0000256" key="14">
    <source>
        <dbReference type="ARBA" id="ARBA00051243"/>
    </source>
</evidence>
<dbReference type="EnsemblMetazoa" id="XM_021347606.2">
    <property type="protein sequence ID" value="XP_021203281.2"/>
    <property type="gene ID" value="LOC101738080"/>
</dbReference>
<evidence type="ECO:0000256" key="12">
    <source>
        <dbReference type="ARBA" id="ARBA00023170"/>
    </source>
</evidence>
<keyword evidence="6" id="KW-0547">Nucleotide-binding</keyword>
<dbReference type="GO" id="GO:0004714">
    <property type="term" value="F:transmembrane receptor protein tyrosine kinase activity"/>
    <property type="evidence" value="ECO:0007669"/>
    <property type="project" value="UniProtKB-EC"/>
</dbReference>
<dbReference type="RefSeq" id="XP_062529524.1">
    <property type="nucleotide sequence ID" value="XM_062673540.1"/>
</dbReference>
<dbReference type="InterPro" id="IPR000494">
    <property type="entry name" value="Rcpt_L-dom"/>
</dbReference>
<dbReference type="SUPFAM" id="SSF52058">
    <property type="entry name" value="L domain-like"/>
    <property type="match status" value="2"/>
</dbReference>
<dbReference type="PANTHER" id="PTHR46957:SF3">
    <property type="entry name" value="CYTOKINE RECEPTOR"/>
    <property type="match status" value="1"/>
</dbReference>
<dbReference type="Gene3D" id="3.80.20.20">
    <property type="entry name" value="Receptor L-domain"/>
    <property type="match status" value="2"/>
</dbReference>
<evidence type="ECO:0000256" key="5">
    <source>
        <dbReference type="ARBA" id="ARBA00022692"/>
    </source>
</evidence>
<dbReference type="RefSeq" id="XP_062529523.1">
    <property type="nucleotide sequence ID" value="XM_062673539.1"/>
</dbReference>
<evidence type="ECO:0000256" key="13">
    <source>
        <dbReference type="ARBA" id="ARBA00023180"/>
    </source>
</evidence>
<feature type="transmembrane region" description="Helical" evidence="15">
    <location>
        <begin position="845"/>
        <end position="867"/>
    </location>
</feature>
<dbReference type="GeneID" id="101738080"/>
<keyword evidence="12" id="KW-0675">Receptor</keyword>
<evidence type="ECO:0000256" key="9">
    <source>
        <dbReference type="ARBA" id="ARBA00022989"/>
    </source>
</evidence>
<organism evidence="18 19">
    <name type="scientific">Bombyx mori</name>
    <name type="common">Silk moth</name>
    <dbReference type="NCBI Taxonomy" id="7091"/>
    <lineage>
        <taxon>Eukaryota</taxon>
        <taxon>Metazoa</taxon>
        <taxon>Ecdysozoa</taxon>
        <taxon>Arthropoda</taxon>
        <taxon>Hexapoda</taxon>
        <taxon>Insecta</taxon>
        <taxon>Pterygota</taxon>
        <taxon>Neoptera</taxon>
        <taxon>Endopterygota</taxon>
        <taxon>Lepidoptera</taxon>
        <taxon>Glossata</taxon>
        <taxon>Ditrysia</taxon>
        <taxon>Bombycoidea</taxon>
        <taxon>Bombycidae</taxon>
        <taxon>Bombycinae</taxon>
        <taxon>Bombyx</taxon>
    </lineage>
</organism>
<keyword evidence="10 15" id="KW-0472">Membrane</keyword>
<keyword evidence="7" id="KW-0418">Kinase</keyword>
<dbReference type="RefSeq" id="XP_021203282.2">
    <property type="nucleotide sequence ID" value="XM_021347607.3"/>
</dbReference>
<dbReference type="RefSeq" id="XP_012545336.2">
    <property type="nucleotide sequence ID" value="XM_012689882.4"/>
</dbReference>
<evidence type="ECO:0000256" key="6">
    <source>
        <dbReference type="ARBA" id="ARBA00022741"/>
    </source>
</evidence>
<dbReference type="InterPro" id="IPR036941">
    <property type="entry name" value="Rcpt_L-dom_sf"/>
</dbReference>
<evidence type="ECO:0000256" key="16">
    <source>
        <dbReference type="SAM" id="SignalP"/>
    </source>
</evidence>
<evidence type="ECO:0000256" key="4">
    <source>
        <dbReference type="ARBA" id="ARBA00022679"/>
    </source>
</evidence>
<dbReference type="SUPFAM" id="SSF57184">
    <property type="entry name" value="Growth factor receptor domain"/>
    <property type="match status" value="1"/>
</dbReference>